<dbReference type="InterPro" id="IPR012336">
    <property type="entry name" value="Thioredoxin-like_fold"/>
</dbReference>
<evidence type="ECO:0000259" key="2">
    <source>
        <dbReference type="Pfam" id="PF13098"/>
    </source>
</evidence>
<gene>
    <name evidence="3" type="ORF">EDC26_103188</name>
</gene>
<dbReference type="Proteomes" id="UP000295525">
    <property type="component" value="Unassembled WGS sequence"/>
</dbReference>
<name>A0A4R3MBD9_9BURK</name>
<feature type="domain" description="Thioredoxin-like fold" evidence="2">
    <location>
        <begin position="131"/>
        <end position="261"/>
    </location>
</feature>
<dbReference type="InterPro" id="IPR051470">
    <property type="entry name" value="Thiol:disulfide_interchange"/>
</dbReference>
<dbReference type="RefSeq" id="WP_207915065.1">
    <property type="nucleotide sequence ID" value="NZ_SMAJ01000003.1"/>
</dbReference>
<evidence type="ECO:0000256" key="1">
    <source>
        <dbReference type="RuleBase" id="RU364038"/>
    </source>
</evidence>
<dbReference type="SUPFAM" id="SSF54423">
    <property type="entry name" value="DsbC/DsbG N-terminal domain-like"/>
    <property type="match status" value="1"/>
</dbReference>
<dbReference type="InterPro" id="IPR036249">
    <property type="entry name" value="Thioredoxin-like_sf"/>
</dbReference>
<reference evidence="3 4" key="1">
    <citation type="submission" date="2019-03" db="EMBL/GenBank/DDBJ databases">
        <title>Genomic Encyclopedia of Type Strains, Phase IV (KMG-IV): sequencing the most valuable type-strain genomes for metagenomic binning, comparative biology and taxonomic classification.</title>
        <authorList>
            <person name="Goeker M."/>
        </authorList>
    </citation>
    <scope>NUCLEOTIDE SEQUENCE [LARGE SCALE GENOMIC DNA]</scope>
    <source>
        <strain evidence="3 4">DSM 24591</strain>
    </source>
</reference>
<dbReference type="Gene3D" id="3.40.30.10">
    <property type="entry name" value="Glutaredoxin"/>
    <property type="match status" value="1"/>
</dbReference>
<dbReference type="AlphaFoldDB" id="A0A4R3MBD9"/>
<dbReference type="EMBL" id="SMAJ01000003">
    <property type="protein sequence ID" value="TCT09569.1"/>
    <property type="molecule type" value="Genomic_DNA"/>
</dbReference>
<comment type="subcellular location">
    <subcellularLocation>
        <location evidence="1">Periplasm</location>
    </subcellularLocation>
</comment>
<comment type="caution">
    <text evidence="3">The sequence shown here is derived from an EMBL/GenBank/DDBJ whole genome shotgun (WGS) entry which is preliminary data.</text>
</comment>
<dbReference type="InterPro" id="IPR033954">
    <property type="entry name" value="DiS-bond_Isoase_DsbC/G"/>
</dbReference>
<evidence type="ECO:0000313" key="4">
    <source>
        <dbReference type="Proteomes" id="UP000295525"/>
    </source>
</evidence>
<sequence>MNDHFKETVLAFFKSLSTVLAAVLILSGLQVSAQELPEPIKALQKHGLKVVGELPAVGGLKAYAGYMDQQPYALYLMPDGKHVMVGSVFDAKGDNVTREPLKVATAQPMSKRTLAQLEASKWVRDGSAAAPRVVYAFTDPNCPYCHKFWEQSRPWVKAGKVQIRNILVGILRDTSPGKAAAILAASDPAQALTENEQNFAAGGIRPLKPIPSEPRAALLANEALMRELGMQGTPAIFYEDAHDILHSATGAPPDADLETILGPR</sequence>
<proteinExistence type="inferred from homology"/>
<keyword evidence="1" id="KW-0574">Periplasm</keyword>
<comment type="similarity">
    <text evidence="1">Belongs to the thioredoxin family. DsbC subfamily.</text>
</comment>
<dbReference type="PANTHER" id="PTHR35272:SF4">
    <property type="entry name" value="THIOL:DISULFIDE INTERCHANGE PROTEIN DSBG"/>
    <property type="match status" value="1"/>
</dbReference>
<dbReference type="CDD" id="cd03020">
    <property type="entry name" value="DsbA_DsbC_DsbG"/>
    <property type="match status" value="1"/>
</dbReference>
<keyword evidence="1" id="KW-0732">Signal</keyword>
<dbReference type="GO" id="GO:0042597">
    <property type="term" value="C:periplasmic space"/>
    <property type="evidence" value="ECO:0007669"/>
    <property type="project" value="UniProtKB-SubCell"/>
</dbReference>
<evidence type="ECO:0000313" key="3">
    <source>
        <dbReference type="EMBL" id="TCT09569.1"/>
    </source>
</evidence>
<dbReference type="InterPro" id="IPR009094">
    <property type="entry name" value="DiS-bond_isomerase_DsbC/G_N_sf"/>
</dbReference>
<dbReference type="NCBIfam" id="NF008657">
    <property type="entry name" value="PRK11657.1"/>
    <property type="match status" value="1"/>
</dbReference>
<keyword evidence="4" id="KW-1185">Reference proteome</keyword>
<accession>A0A4R3MBD9</accession>
<dbReference type="SUPFAM" id="SSF52833">
    <property type="entry name" value="Thioredoxin-like"/>
    <property type="match status" value="1"/>
</dbReference>
<dbReference type="Pfam" id="PF13098">
    <property type="entry name" value="Thioredoxin_2"/>
    <property type="match status" value="1"/>
</dbReference>
<protein>
    <recommendedName>
        <fullName evidence="1">Thiol:disulfide interchange protein</fullName>
    </recommendedName>
</protein>
<comment type="function">
    <text evidence="1">Required for disulfide bond formation in some periplasmic proteins. Acts by transferring its disulfide bond to other proteins and is reduced in the process.</text>
</comment>
<dbReference type="PANTHER" id="PTHR35272">
    <property type="entry name" value="THIOL:DISULFIDE INTERCHANGE PROTEIN DSBC-RELATED"/>
    <property type="match status" value="1"/>
</dbReference>
<dbReference type="Gene3D" id="3.10.450.70">
    <property type="entry name" value="Disulphide bond isomerase, DsbC/G, N-terminal"/>
    <property type="match status" value="1"/>
</dbReference>
<organism evidence="3 4">
    <name type="scientific">Paralcaligenes ureilyticus</name>
    <dbReference type="NCBI Taxonomy" id="627131"/>
    <lineage>
        <taxon>Bacteria</taxon>
        <taxon>Pseudomonadati</taxon>
        <taxon>Pseudomonadota</taxon>
        <taxon>Betaproteobacteria</taxon>
        <taxon>Burkholderiales</taxon>
        <taxon>Alcaligenaceae</taxon>
        <taxon>Paralcaligenes</taxon>
    </lineage>
</organism>
<keyword evidence="1" id="KW-0676">Redox-active center</keyword>